<dbReference type="SUPFAM" id="SSF53448">
    <property type="entry name" value="Nucleotide-diphospho-sugar transferases"/>
    <property type="match status" value="1"/>
</dbReference>
<dbReference type="InterPro" id="IPR029044">
    <property type="entry name" value="Nucleotide-diphossugar_trans"/>
</dbReference>
<dbReference type="InterPro" id="IPR001173">
    <property type="entry name" value="Glyco_trans_2-like"/>
</dbReference>
<evidence type="ECO:0000259" key="2">
    <source>
        <dbReference type="Pfam" id="PF00535"/>
    </source>
</evidence>
<sequence>MFSVSVCVATYNGAEFIRDQLSSILEQIPEDSEVLIGDDGSSDETIRIVEEFHDVRIRIIRNTTNLGYIGNFENLISEASGTYIFLSDQDDLWPAGRVDKMISAMELSNSLLVVGSMESFVDDVDSRKFFCGFDHTRNGTPYKNIFDIFIGRSVPYYGCAMLLSKKIKPCLIPFYSKVISHDIWIAFVANRRNSVVHLSDTVVLRRIHGSNLTNSNRGFFDKIKTRLIWSLAIFNII</sequence>
<dbReference type="Proteomes" id="UP000325723">
    <property type="component" value="Unassembled WGS sequence"/>
</dbReference>
<dbReference type="Pfam" id="PF00535">
    <property type="entry name" value="Glycos_transf_2"/>
    <property type="match status" value="1"/>
</dbReference>
<dbReference type="AlphaFoldDB" id="A0A8H2NTI0"/>
<evidence type="ECO:0000256" key="1">
    <source>
        <dbReference type="ARBA" id="ARBA00022519"/>
    </source>
</evidence>
<name>A0A8H2NTI0_PSEFL</name>
<protein>
    <recommendedName>
        <fullName evidence="2">Glycosyltransferase 2-like domain-containing protein</fullName>
    </recommendedName>
</protein>
<dbReference type="RefSeq" id="WP_150758239.1">
    <property type="nucleotide sequence ID" value="NZ_CABVIE010000010.1"/>
</dbReference>
<keyword evidence="1" id="KW-0997">Cell inner membrane</keyword>
<dbReference type="PANTHER" id="PTHR43685">
    <property type="entry name" value="GLYCOSYLTRANSFERASE"/>
    <property type="match status" value="1"/>
</dbReference>
<reference evidence="3 4" key="1">
    <citation type="submission" date="2019-09" db="EMBL/GenBank/DDBJ databases">
        <authorList>
            <person name="Chandra G."/>
            <person name="Truman W A."/>
        </authorList>
    </citation>
    <scope>NUCLEOTIDE SEQUENCE [LARGE SCALE GENOMIC DNA]</scope>
    <source>
        <strain evidence="3">PS900</strain>
    </source>
</reference>
<dbReference type="PANTHER" id="PTHR43685:SF11">
    <property type="entry name" value="GLYCOSYLTRANSFERASE TAGX-RELATED"/>
    <property type="match status" value="1"/>
</dbReference>
<proteinExistence type="predicted"/>
<keyword evidence="1" id="KW-1003">Cell membrane</keyword>
<dbReference type="EMBL" id="CABVIE010000010">
    <property type="protein sequence ID" value="VVP10888.1"/>
    <property type="molecule type" value="Genomic_DNA"/>
</dbReference>
<evidence type="ECO:0000313" key="4">
    <source>
        <dbReference type="Proteomes" id="UP000325723"/>
    </source>
</evidence>
<feature type="domain" description="Glycosyltransferase 2-like" evidence="2">
    <location>
        <begin position="5"/>
        <end position="135"/>
    </location>
</feature>
<keyword evidence="1" id="KW-0472">Membrane</keyword>
<gene>
    <name evidence="3" type="ORF">PS900_03333</name>
</gene>
<comment type="caution">
    <text evidence="3">The sequence shown here is derived from an EMBL/GenBank/DDBJ whole genome shotgun (WGS) entry which is preliminary data.</text>
</comment>
<organism evidence="3 4">
    <name type="scientific">Pseudomonas fluorescens</name>
    <dbReference type="NCBI Taxonomy" id="294"/>
    <lineage>
        <taxon>Bacteria</taxon>
        <taxon>Pseudomonadati</taxon>
        <taxon>Pseudomonadota</taxon>
        <taxon>Gammaproteobacteria</taxon>
        <taxon>Pseudomonadales</taxon>
        <taxon>Pseudomonadaceae</taxon>
        <taxon>Pseudomonas</taxon>
    </lineage>
</organism>
<evidence type="ECO:0000313" key="3">
    <source>
        <dbReference type="EMBL" id="VVP10888.1"/>
    </source>
</evidence>
<dbReference type="InterPro" id="IPR050834">
    <property type="entry name" value="Glycosyltransf_2"/>
</dbReference>
<accession>A0A8H2NTI0</accession>
<dbReference type="Gene3D" id="3.90.550.10">
    <property type="entry name" value="Spore Coat Polysaccharide Biosynthesis Protein SpsA, Chain A"/>
    <property type="match status" value="1"/>
</dbReference>